<organism evidence="3 4">
    <name type="scientific">Actinoplanes flavus</name>
    <dbReference type="NCBI Taxonomy" id="2820290"/>
    <lineage>
        <taxon>Bacteria</taxon>
        <taxon>Bacillati</taxon>
        <taxon>Actinomycetota</taxon>
        <taxon>Actinomycetes</taxon>
        <taxon>Micromonosporales</taxon>
        <taxon>Micromonosporaceae</taxon>
        <taxon>Actinoplanes</taxon>
    </lineage>
</organism>
<evidence type="ECO:0000313" key="4">
    <source>
        <dbReference type="Proteomes" id="UP000679690"/>
    </source>
</evidence>
<keyword evidence="4" id="KW-1185">Reference proteome</keyword>
<accession>A0ABS3URG3</accession>
<feature type="region of interest" description="Disordered" evidence="1">
    <location>
        <begin position="1"/>
        <end position="126"/>
    </location>
</feature>
<evidence type="ECO:0000256" key="1">
    <source>
        <dbReference type="SAM" id="MobiDB-lite"/>
    </source>
</evidence>
<keyword evidence="2" id="KW-0812">Transmembrane</keyword>
<evidence type="ECO:0000256" key="2">
    <source>
        <dbReference type="SAM" id="Phobius"/>
    </source>
</evidence>
<dbReference type="EMBL" id="JAGFNS010000018">
    <property type="protein sequence ID" value="MBO3741056.1"/>
    <property type="molecule type" value="Genomic_DNA"/>
</dbReference>
<feature type="compositionally biased region" description="Low complexity" evidence="1">
    <location>
        <begin position="52"/>
        <end position="76"/>
    </location>
</feature>
<keyword evidence="2" id="KW-0472">Membrane</keyword>
<feature type="compositionally biased region" description="Gly residues" evidence="1">
    <location>
        <begin position="77"/>
        <end position="91"/>
    </location>
</feature>
<proteinExistence type="predicted"/>
<dbReference type="RefSeq" id="WP_208470201.1">
    <property type="nucleotide sequence ID" value="NZ_JAGFNS010000018.1"/>
</dbReference>
<reference evidence="3 4" key="1">
    <citation type="submission" date="2021-03" db="EMBL/GenBank/DDBJ databases">
        <title>Actinoplanes flavus sp. nov., a novel actinomycete isolated from Coconut Palm rhizosphere soil.</title>
        <authorList>
            <person name="Luo X."/>
        </authorList>
    </citation>
    <scope>NUCLEOTIDE SEQUENCE [LARGE SCALE GENOMIC DNA]</scope>
    <source>
        <strain evidence="3 4">NEAU-H7</strain>
    </source>
</reference>
<sequence length="349" mass="35044">MDGPARGGAAVPGAPSRALGAAASVDGPARGGAAVPGMDGQARGGAAVPGIDGPARGGAAVPGVDGPARGGAAVPGSGRGGASVPGRGPDGQPGPDDPGTNATGSVRPMGPGDASGGNANGVPLKDETAEGGLAELRHKLRTQRRLRLVTLFSLAALVLLALPAFVGLRAASSDPVLASLAALKVPSWAAKDVENQETGSTLCIMECSFRERKAESDRPFKETADVYAAALTKAGWKQRKVEGCPETPVAPEEGTYSCWSRDELTLDLAVGLPGCAVDQISAEQNPTAGAAEALPEPGACQGSTVRIKVWNKIEDRRGEKETTPGLVGVTPDTVLSTDDPLFSPTPQAS</sequence>
<comment type="caution">
    <text evidence="3">The sequence shown here is derived from an EMBL/GenBank/DDBJ whole genome shotgun (WGS) entry which is preliminary data.</text>
</comment>
<keyword evidence="2" id="KW-1133">Transmembrane helix</keyword>
<evidence type="ECO:0008006" key="5">
    <source>
        <dbReference type="Google" id="ProtNLM"/>
    </source>
</evidence>
<feature type="region of interest" description="Disordered" evidence="1">
    <location>
        <begin position="315"/>
        <end position="349"/>
    </location>
</feature>
<dbReference type="Proteomes" id="UP000679690">
    <property type="component" value="Unassembled WGS sequence"/>
</dbReference>
<gene>
    <name evidence="3" type="ORF">J5X75_26440</name>
</gene>
<feature type="transmembrane region" description="Helical" evidence="2">
    <location>
        <begin position="146"/>
        <end position="166"/>
    </location>
</feature>
<feature type="compositionally biased region" description="Low complexity" evidence="1">
    <location>
        <begin position="1"/>
        <end position="15"/>
    </location>
</feature>
<protein>
    <recommendedName>
        <fullName evidence="5">Integrin beta 3</fullName>
    </recommendedName>
</protein>
<evidence type="ECO:0000313" key="3">
    <source>
        <dbReference type="EMBL" id="MBO3741056.1"/>
    </source>
</evidence>
<name>A0ABS3URG3_9ACTN</name>